<proteinExistence type="predicted"/>
<organism evidence="1 2">
    <name type="scientific">Rangifer tarandus platyrhynchus</name>
    <name type="common">Svalbard reindeer</name>
    <dbReference type="NCBI Taxonomy" id="3082113"/>
    <lineage>
        <taxon>Eukaryota</taxon>
        <taxon>Metazoa</taxon>
        <taxon>Chordata</taxon>
        <taxon>Craniata</taxon>
        <taxon>Vertebrata</taxon>
        <taxon>Euteleostomi</taxon>
        <taxon>Mammalia</taxon>
        <taxon>Eutheria</taxon>
        <taxon>Laurasiatheria</taxon>
        <taxon>Artiodactyla</taxon>
        <taxon>Ruminantia</taxon>
        <taxon>Pecora</taxon>
        <taxon>Cervidae</taxon>
        <taxon>Odocoileinae</taxon>
        <taxon>Rangifer</taxon>
    </lineage>
</organism>
<reference evidence="1" key="2">
    <citation type="submission" date="2025-03" db="EMBL/GenBank/DDBJ databases">
        <authorList>
            <consortium name="ELIXIR-Norway"/>
            <consortium name="Elixir Norway"/>
        </authorList>
    </citation>
    <scope>NUCLEOTIDE SEQUENCE</scope>
</reference>
<evidence type="ECO:0000313" key="1">
    <source>
        <dbReference type="EMBL" id="CAM9543311.1"/>
    </source>
</evidence>
<protein>
    <submittedName>
        <fullName evidence="1">Uncharacterized protein</fullName>
    </submittedName>
</protein>
<name>A0AC59YB23_RANTA</name>
<sequence length="118" mass="13118">MHSQHLLSFPERKQTHWCDSWHQSWDLDCLTEDSLPRKAPPQAPESDVEAEDPVPPSSICFRGHAHVEARTPPAAGGSGTQSRLAVVCPCITSLLTHDTYAETSRPVIHIPRSYTTSY</sequence>
<reference evidence="1" key="1">
    <citation type="submission" date="2023-05" db="EMBL/GenBank/DDBJ databases">
        <authorList>
            <consortium name="ELIXIR-Norway"/>
        </authorList>
    </citation>
    <scope>NUCLEOTIDE SEQUENCE</scope>
</reference>
<dbReference type="EMBL" id="OX596096">
    <property type="protein sequence ID" value="CAM9543311.1"/>
    <property type="molecule type" value="Genomic_DNA"/>
</dbReference>
<accession>A0AC59YB23</accession>
<dbReference type="Proteomes" id="UP001162501">
    <property type="component" value="Chromosome 12"/>
</dbReference>
<evidence type="ECO:0000313" key="2">
    <source>
        <dbReference type="Proteomes" id="UP001162501"/>
    </source>
</evidence>
<gene>
    <name evidence="1" type="ORF">MRATA1EN22A_LOCUS3999</name>
</gene>